<dbReference type="SUPFAM" id="SSF56801">
    <property type="entry name" value="Acetyl-CoA synthetase-like"/>
    <property type="match status" value="1"/>
</dbReference>
<dbReference type="Gene3D" id="3.40.50.12780">
    <property type="entry name" value="N-terminal domain of ligase-like"/>
    <property type="match status" value="1"/>
</dbReference>
<gene>
    <name evidence="2" type="ORF">BU24DRAFT_429046</name>
</gene>
<dbReference type="PROSITE" id="PS50075">
    <property type="entry name" value="CARRIER"/>
    <property type="match status" value="1"/>
</dbReference>
<evidence type="ECO:0000313" key="3">
    <source>
        <dbReference type="Proteomes" id="UP000799778"/>
    </source>
</evidence>
<dbReference type="SUPFAM" id="SSF53474">
    <property type="entry name" value="alpha/beta-Hydrolases"/>
    <property type="match status" value="1"/>
</dbReference>
<keyword evidence="3" id="KW-1185">Reference proteome</keyword>
<dbReference type="InterPro" id="IPR029058">
    <property type="entry name" value="AB_hydrolase_fold"/>
</dbReference>
<proteinExistence type="predicted"/>
<dbReference type="AlphaFoldDB" id="A0A6A5X882"/>
<dbReference type="OrthoDB" id="10253869at2759"/>
<dbReference type="RefSeq" id="XP_033377460.1">
    <property type="nucleotide sequence ID" value="XM_033529633.1"/>
</dbReference>
<dbReference type="SUPFAM" id="SSF47336">
    <property type="entry name" value="ACP-like"/>
    <property type="match status" value="1"/>
</dbReference>
<dbReference type="PROSITE" id="PS00455">
    <property type="entry name" value="AMP_BINDING"/>
    <property type="match status" value="1"/>
</dbReference>
<accession>A0A6A5X882</accession>
<dbReference type="Gene3D" id="3.40.50.1820">
    <property type="entry name" value="alpha/beta hydrolase"/>
    <property type="match status" value="1"/>
</dbReference>
<dbReference type="Pfam" id="PF00550">
    <property type="entry name" value="PP-binding"/>
    <property type="match status" value="1"/>
</dbReference>
<dbReference type="Proteomes" id="UP000799778">
    <property type="component" value="Unassembled WGS sequence"/>
</dbReference>
<dbReference type="PANTHER" id="PTHR24096:SF267">
    <property type="entry name" value="MALONATE--COA LIGASE ACSF3, MITOCHONDRIAL"/>
    <property type="match status" value="1"/>
</dbReference>
<dbReference type="Gene3D" id="3.30.300.30">
    <property type="match status" value="1"/>
</dbReference>
<dbReference type="InterPro" id="IPR009081">
    <property type="entry name" value="PP-bd_ACP"/>
</dbReference>
<dbReference type="InterPro" id="IPR036736">
    <property type="entry name" value="ACP-like_sf"/>
</dbReference>
<dbReference type="InterPro" id="IPR020845">
    <property type="entry name" value="AMP-binding_CS"/>
</dbReference>
<dbReference type="Pfam" id="PF00975">
    <property type="entry name" value="Thioesterase"/>
    <property type="match status" value="1"/>
</dbReference>
<dbReference type="Gene3D" id="1.10.1200.10">
    <property type="entry name" value="ACP-like"/>
    <property type="match status" value="1"/>
</dbReference>
<dbReference type="GeneID" id="54287030"/>
<dbReference type="InterPro" id="IPR000873">
    <property type="entry name" value="AMP-dep_synth/lig_dom"/>
</dbReference>
<dbReference type="InterPro" id="IPR042099">
    <property type="entry name" value="ANL_N_sf"/>
</dbReference>
<dbReference type="EMBL" id="ML978080">
    <property type="protein sequence ID" value="KAF2009121.1"/>
    <property type="molecule type" value="Genomic_DNA"/>
</dbReference>
<organism evidence="2 3">
    <name type="scientific">Aaosphaeria arxii CBS 175.79</name>
    <dbReference type="NCBI Taxonomy" id="1450172"/>
    <lineage>
        <taxon>Eukaryota</taxon>
        <taxon>Fungi</taxon>
        <taxon>Dikarya</taxon>
        <taxon>Ascomycota</taxon>
        <taxon>Pezizomycotina</taxon>
        <taxon>Dothideomycetes</taxon>
        <taxon>Pleosporomycetidae</taxon>
        <taxon>Pleosporales</taxon>
        <taxon>Pleosporales incertae sedis</taxon>
        <taxon>Aaosphaeria</taxon>
    </lineage>
</organism>
<sequence length="974" mass="108539">MTIPSIEPRLETLLDRCANLNTGVIFYDSENVSPQRLSYRQIRSLALRKAKALQRHSAFHPGGILLIHFRSHYENIVWFWASLFAGCVPAMSTPLVNNPEGRISHLKHLFEMLMDPIVITNSNLFESDFSENAVLRFVLTETLEALETSDDTSGPEAVHHAQNGAIPSDREHILSHSRQPSYQQDDSVVGNGVLQANLDKAQSEEARCTDDFTSLQDVAVLMLTSGSTGASKAVCLTHQQIITSVCGKLSHMPMPRNATVLNWIGLDHVGSLVELHLCAMLAGCDQVHVSATEIIADPILFLRLLSMHRVVRTFAPNFMLAKLQTILSEASASELDNINLQNLLYLISGGEPNAVDLCAKISQHLQRLGAPTATTITPGFGMTETCAGSIYSRRCPEIDANSGTEFTALGTCVPGIEMRVSKDDGGLEVRGPIVFKRYFNNPGATRTAFTPDGWFKTGDNATIDESRVLRLVGRSKDLIIVNGVKYLPHELEAAIEQANIPGVGRSSVICFACRPNGSSTEHIQIVYQREYDAHDGQSWKDALDSIVRIVVLFAGARPHVLPLSPGRLERSTLGKLSRAKARTSLLNGDYNDEIETNNHMLQLYRKGHTSHPETDGEKKLVHVFAEHKFGVPEMDIDTQILDTGVTSVDLIRLKRVAETAFEIKDIPIFTIMSNPTIRTLAAAIARLSEAQSTDKVEYNPIVTLQAKGSKTPLFLVHPGIGEMLVFLGLTQYFPDRPIYAFRARGLNEGEDVFTSREEVITTYYKALKAKQPSGPYALAGYSYGSMLAFEIAKILEANGDQVQFLGSFNLPPHIKTRMRKLDWTAGMVHIAHFCSIITEERSEELLHELRPLPHSEQVSKLLAESDPVRCTELALTQEGLHNWTDVSWSLQKIGWEYDPSEDVSHMDIFYCQPLKDVARNRVEYRKDHLNYWVHFIRNDLKFWEVDGQHYTMIGPDHVLTFQQTLKKALAARGL</sequence>
<protein>
    <submittedName>
        <fullName evidence="2">Putative polyketide synthase PksJ</fullName>
    </submittedName>
</protein>
<dbReference type="InterPro" id="IPR045851">
    <property type="entry name" value="AMP-bd_C_sf"/>
</dbReference>
<dbReference type="Pfam" id="PF00501">
    <property type="entry name" value="AMP-binding"/>
    <property type="match status" value="1"/>
</dbReference>
<dbReference type="PANTHER" id="PTHR24096">
    <property type="entry name" value="LONG-CHAIN-FATTY-ACID--COA LIGASE"/>
    <property type="match status" value="1"/>
</dbReference>
<evidence type="ECO:0000313" key="2">
    <source>
        <dbReference type="EMBL" id="KAF2009121.1"/>
    </source>
</evidence>
<dbReference type="GO" id="GO:0031957">
    <property type="term" value="F:very long-chain fatty acid-CoA ligase activity"/>
    <property type="evidence" value="ECO:0007669"/>
    <property type="project" value="TreeGrafter"/>
</dbReference>
<dbReference type="GO" id="GO:0006633">
    <property type="term" value="P:fatty acid biosynthetic process"/>
    <property type="evidence" value="ECO:0007669"/>
    <property type="project" value="TreeGrafter"/>
</dbReference>
<name>A0A6A5X882_9PLEO</name>
<dbReference type="InterPro" id="IPR001031">
    <property type="entry name" value="Thioesterase"/>
</dbReference>
<reference evidence="2" key="1">
    <citation type="journal article" date="2020" name="Stud. Mycol.">
        <title>101 Dothideomycetes genomes: a test case for predicting lifestyles and emergence of pathogens.</title>
        <authorList>
            <person name="Haridas S."/>
            <person name="Albert R."/>
            <person name="Binder M."/>
            <person name="Bloem J."/>
            <person name="Labutti K."/>
            <person name="Salamov A."/>
            <person name="Andreopoulos B."/>
            <person name="Baker S."/>
            <person name="Barry K."/>
            <person name="Bills G."/>
            <person name="Bluhm B."/>
            <person name="Cannon C."/>
            <person name="Castanera R."/>
            <person name="Culley D."/>
            <person name="Daum C."/>
            <person name="Ezra D."/>
            <person name="Gonzalez J."/>
            <person name="Henrissat B."/>
            <person name="Kuo A."/>
            <person name="Liang C."/>
            <person name="Lipzen A."/>
            <person name="Lutzoni F."/>
            <person name="Magnuson J."/>
            <person name="Mondo S."/>
            <person name="Nolan M."/>
            <person name="Ohm R."/>
            <person name="Pangilinan J."/>
            <person name="Park H.-J."/>
            <person name="Ramirez L."/>
            <person name="Alfaro M."/>
            <person name="Sun H."/>
            <person name="Tritt A."/>
            <person name="Yoshinaga Y."/>
            <person name="Zwiers L.-H."/>
            <person name="Turgeon B."/>
            <person name="Goodwin S."/>
            <person name="Spatafora J."/>
            <person name="Crous P."/>
            <person name="Grigoriev I."/>
        </authorList>
    </citation>
    <scope>NUCLEOTIDE SEQUENCE</scope>
    <source>
        <strain evidence="2">CBS 175.79</strain>
    </source>
</reference>
<evidence type="ECO:0000259" key="1">
    <source>
        <dbReference type="PROSITE" id="PS50075"/>
    </source>
</evidence>
<feature type="domain" description="Carrier" evidence="1">
    <location>
        <begin position="611"/>
        <end position="688"/>
    </location>
</feature>